<protein>
    <recommendedName>
        <fullName evidence="5">FYVE-type domain-containing protein</fullName>
    </recommendedName>
</protein>
<feature type="domain" description="FYVE-type" evidence="5">
    <location>
        <begin position="359"/>
        <end position="413"/>
    </location>
</feature>
<dbReference type="AlphaFoldDB" id="W2JJC9"/>
<organism evidence="6 7">
    <name type="scientific">Phytophthora nicotianae</name>
    <name type="common">Potato buckeye rot agent</name>
    <name type="synonym">Phytophthora parasitica</name>
    <dbReference type="NCBI Taxonomy" id="4792"/>
    <lineage>
        <taxon>Eukaryota</taxon>
        <taxon>Sar</taxon>
        <taxon>Stramenopiles</taxon>
        <taxon>Oomycota</taxon>
        <taxon>Peronosporomycetes</taxon>
        <taxon>Peronosporales</taxon>
        <taxon>Peronosporaceae</taxon>
        <taxon>Phytophthora</taxon>
    </lineage>
</organism>
<dbReference type="Gene3D" id="3.30.40.10">
    <property type="entry name" value="Zinc/RING finger domain, C3HC4 (zinc finger)"/>
    <property type="match status" value="1"/>
</dbReference>
<feature type="non-terminal residue" evidence="6">
    <location>
        <position position="1"/>
    </location>
</feature>
<dbReference type="Pfam" id="PF01590">
    <property type="entry name" value="GAF"/>
    <property type="match status" value="1"/>
</dbReference>
<dbReference type="EMBL" id="KI671532">
    <property type="protein sequence ID" value="ETL46499.1"/>
    <property type="molecule type" value="Genomic_DNA"/>
</dbReference>
<name>W2JJC9_PHYNI</name>
<dbReference type="InterPro" id="IPR003018">
    <property type="entry name" value="GAF"/>
</dbReference>
<evidence type="ECO:0000313" key="7">
    <source>
        <dbReference type="Proteomes" id="UP000053864"/>
    </source>
</evidence>
<dbReference type="PANTHER" id="PTHR43102">
    <property type="entry name" value="SLR1143 PROTEIN"/>
    <property type="match status" value="1"/>
</dbReference>
<dbReference type="SUPFAM" id="SSF55781">
    <property type="entry name" value="GAF domain-like"/>
    <property type="match status" value="1"/>
</dbReference>
<dbReference type="SUPFAM" id="SSF57903">
    <property type="entry name" value="FYVE/PHD zinc finger"/>
    <property type="match status" value="1"/>
</dbReference>
<dbReference type="Gene3D" id="3.30.450.40">
    <property type="match status" value="1"/>
</dbReference>
<dbReference type="InterPro" id="IPR017455">
    <property type="entry name" value="Znf_FYVE-rel"/>
</dbReference>
<evidence type="ECO:0000256" key="4">
    <source>
        <dbReference type="PROSITE-ProRule" id="PRU00091"/>
    </source>
</evidence>
<dbReference type="InterPro" id="IPR013083">
    <property type="entry name" value="Znf_RING/FYVE/PHD"/>
</dbReference>
<dbReference type="PANTHER" id="PTHR43102:SF2">
    <property type="entry name" value="GAF DOMAIN-CONTAINING PROTEIN"/>
    <property type="match status" value="1"/>
</dbReference>
<evidence type="ECO:0000259" key="5">
    <source>
        <dbReference type="PROSITE" id="PS50178"/>
    </source>
</evidence>
<dbReference type="InterPro" id="IPR029016">
    <property type="entry name" value="GAF-like_dom_sf"/>
</dbReference>
<evidence type="ECO:0000256" key="2">
    <source>
        <dbReference type="ARBA" id="ARBA00022771"/>
    </source>
</evidence>
<sequence length="720" mass="81075">SSFRNLWRGVFVSTMSSRHTDSGFYGSAPAGLVVTAPNGLEKLVMSDQEICDDIVATVPKLQTAVARDTYGRRWKQGHRRQGVDLFELTTASDAVNEDRDIAYAVVAKAELRCHLNEVLNVLITHESNVYESTMMALAGKKFKKGDVLFSQRRLLSPDLRRQSMVASRLEMEKEKAPEQALIGVNVATLRPRMPVDVGRNRKTQKLCFSTFTQQYPGEDRAVHVMKTLPKELHDQLIPTSDRTALRNELDHLSVGFHIQSTRTKQTFAGSNTHVTRIFAHGYASPTPPTQFSTPSTASNPSELVQRRESVMNPEAKHILNVLTKSLRQFERVVRRRRFGFQTFIYFPTGYDDPSLEKACSICSKRFHFFRRDFFCHLCGHMVCAECSQLYEVEAQIGQIRRNRCCLQCVHRVDSCVFDDEDLVEALGPAVIAVDDATWYEDGDGDTASMTSDSSSVEELTEQLYSDDPSQHSHALDFLGQLVNPVASHSKIKRRNYTKTQQVAQDVENYLSQSLRVMKDRYSSVDQCTVADLKERDYIFEFDANQTQAEHHPMPPMPAPKKEARRLKANEQMGVLQPEYDHAALDLVAQVAAKRLNCPIGFVSVVDDESFHAIGTYNLPQEAFTLPRTNNVCIHAVYAEKPLILKNPMRDMRFNQMPCIKDLGVKFYAGFPVHGPNGEVVASLCAADAVPHNNISTKDYATMETLAKLASDLVTPKNSMY</sequence>
<keyword evidence="3" id="KW-0862">Zinc</keyword>
<dbReference type="Proteomes" id="UP000053864">
    <property type="component" value="Unassembled WGS sequence"/>
</dbReference>
<dbReference type="InterPro" id="IPR011011">
    <property type="entry name" value="Znf_FYVE_PHD"/>
</dbReference>
<dbReference type="GO" id="GO:0008270">
    <property type="term" value="F:zinc ion binding"/>
    <property type="evidence" value="ECO:0007669"/>
    <property type="project" value="UniProtKB-KW"/>
</dbReference>
<keyword evidence="1" id="KW-0479">Metal-binding</keyword>
<reference evidence="6 7" key="1">
    <citation type="submission" date="2013-11" db="EMBL/GenBank/DDBJ databases">
        <title>The Genome Sequence of Phytophthora parasitica CJ05E6.</title>
        <authorList>
            <consortium name="The Broad Institute Genomics Platform"/>
            <person name="Russ C."/>
            <person name="Tyler B."/>
            <person name="Panabieres F."/>
            <person name="Shan W."/>
            <person name="Tripathy S."/>
            <person name="Grunwald N."/>
            <person name="Machado M."/>
            <person name="Johnson C.S."/>
            <person name="Arredondo F."/>
            <person name="Hong C."/>
            <person name="Coffey M."/>
            <person name="Young S.K."/>
            <person name="Zeng Q."/>
            <person name="Gargeya S."/>
            <person name="Fitzgerald M."/>
            <person name="Abouelleil A."/>
            <person name="Alvarado L."/>
            <person name="Chapman S.B."/>
            <person name="Gainer-Dewar J."/>
            <person name="Goldberg J."/>
            <person name="Griggs A."/>
            <person name="Gujja S."/>
            <person name="Hansen M."/>
            <person name="Howarth C."/>
            <person name="Imamovic A."/>
            <person name="Ireland A."/>
            <person name="Larimer J."/>
            <person name="McCowan C."/>
            <person name="Murphy C."/>
            <person name="Pearson M."/>
            <person name="Poon T.W."/>
            <person name="Priest M."/>
            <person name="Roberts A."/>
            <person name="Saif S."/>
            <person name="Shea T."/>
            <person name="Sykes S."/>
            <person name="Wortman J."/>
            <person name="Nusbaum C."/>
            <person name="Birren B."/>
        </authorList>
    </citation>
    <scope>NUCLEOTIDE SEQUENCE [LARGE SCALE GENOMIC DNA]</scope>
    <source>
        <strain evidence="6 7">CJ05E6</strain>
    </source>
</reference>
<dbReference type="Pfam" id="PF01363">
    <property type="entry name" value="FYVE"/>
    <property type="match status" value="1"/>
</dbReference>
<evidence type="ECO:0000256" key="1">
    <source>
        <dbReference type="ARBA" id="ARBA00022723"/>
    </source>
</evidence>
<evidence type="ECO:0000313" key="6">
    <source>
        <dbReference type="EMBL" id="ETL46499.1"/>
    </source>
</evidence>
<gene>
    <name evidence="6" type="ORF">L916_03626</name>
</gene>
<proteinExistence type="predicted"/>
<accession>W2JJC9</accession>
<dbReference type="InterPro" id="IPR000306">
    <property type="entry name" value="Znf_FYVE"/>
</dbReference>
<dbReference type="PROSITE" id="PS50178">
    <property type="entry name" value="ZF_FYVE"/>
    <property type="match status" value="1"/>
</dbReference>
<keyword evidence="2 4" id="KW-0863">Zinc-finger</keyword>
<dbReference type="VEuPathDB" id="FungiDB:PPTG_08630"/>
<evidence type="ECO:0000256" key="3">
    <source>
        <dbReference type="ARBA" id="ARBA00022833"/>
    </source>
</evidence>